<dbReference type="AlphaFoldDB" id="A0A1R3JUK9"/>
<proteinExistence type="predicted"/>
<evidence type="ECO:0000313" key="2">
    <source>
        <dbReference type="Proteomes" id="UP000188268"/>
    </source>
</evidence>
<evidence type="ECO:0000313" key="1">
    <source>
        <dbReference type="EMBL" id="OMO98535.1"/>
    </source>
</evidence>
<protein>
    <submittedName>
        <fullName evidence="1">Uncharacterized protein</fullName>
    </submittedName>
</protein>
<dbReference type="Gramene" id="OMO98535">
    <property type="protein sequence ID" value="OMO98535"/>
    <property type="gene ID" value="CCACVL1_04195"/>
</dbReference>
<accession>A0A1R3JUK9</accession>
<keyword evidence="2" id="KW-1185">Reference proteome</keyword>
<sequence>MEGRWDFGCYLNVGLDSSAERIVQGSPLRLKLKEKEDFDKEEV</sequence>
<organism evidence="1 2">
    <name type="scientific">Corchorus capsularis</name>
    <name type="common">Jute</name>
    <dbReference type="NCBI Taxonomy" id="210143"/>
    <lineage>
        <taxon>Eukaryota</taxon>
        <taxon>Viridiplantae</taxon>
        <taxon>Streptophyta</taxon>
        <taxon>Embryophyta</taxon>
        <taxon>Tracheophyta</taxon>
        <taxon>Spermatophyta</taxon>
        <taxon>Magnoliopsida</taxon>
        <taxon>eudicotyledons</taxon>
        <taxon>Gunneridae</taxon>
        <taxon>Pentapetalae</taxon>
        <taxon>rosids</taxon>
        <taxon>malvids</taxon>
        <taxon>Malvales</taxon>
        <taxon>Malvaceae</taxon>
        <taxon>Grewioideae</taxon>
        <taxon>Apeibeae</taxon>
        <taxon>Corchorus</taxon>
    </lineage>
</organism>
<reference evidence="1 2" key="1">
    <citation type="submission" date="2013-09" db="EMBL/GenBank/DDBJ databases">
        <title>Corchorus capsularis genome sequencing.</title>
        <authorList>
            <person name="Alam M."/>
            <person name="Haque M.S."/>
            <person name="Islam M.S."/>
            <person name="Emdad E.M."/>
            <person name="Islam M.M."/>
            <person name="Ahmed B."/>
            <person name="Halim A."/>
            <person name="Hossen Q.M.M."/>
            <person name="Hossain M.Z."/>
            <person name="Ahmed R."/>
            <person name="Khan M.M."/>
            <person name="Islam R."/>
            <person name="Rashid M.M."/>
            <person name="Khan S.A."/>
            <person name="Rahman M.S."/>
            <person name="Alam M."/>
        </authorList>
    </citation>
    <scope>NUCLEOTIDE SEQUENCE [LARGE SCALE GENOMIC DNA]</scope>
    <source>
        <strain evidence="2">cv. CVL-1</strain>
        <tissue evidence="1">Whole seedling</tissue>
    </source>
</reference>
<name>A0A1R3JUK9_COCAP</name>
<gene>
    <name evidence="1" type="ORF">CCACVL1_04195</name>
</gene>
<dbReference type="Proteomes" id="UP000188268">
    <property type="component" value="Unassembled WGS sequence"/>
</dbReference>
<dbReference type="EMBL" id="AWWV01007078">
    <property type="protein sequence ID" value="OMO98535.1"/>
    <property type="molecule type" value="Genomic_DNA"/>
</dbReference>
<comment type="caution">
    <text evidence="1">The sequence shown here is derived from an EMBL/GenBank/DDBJ whole genome shotgun (WGS) entry which is preliminary data.</text>
</comment>